<dbReference type="Proteomes" id="UP000326582">
    <property type="component" value="Chromosome 3"/>
</dbReference>
<protein>
    <submittedName>
        <fullName evidence="1">Vacuolar import and degradation protein</fullName>
    </submittedName>
</protein>
<name>A0ACD0WJP0_CLALS</name>
<sequence>MNFLKRFLRASPTDELASIPLGKLFLSRSPLSPKGELECLYNDACISIKETTTKYLFQLTVVRAYQEGESISQSSDDYSDEDDGNEGLSEEFRSKDEKSFYLTQDLNARMYTKHDGTRVISWKDLHGDLGDKFEFFIDEDIRASDVDHFLFTLFRCMYEQKYQKSSDEIRSINELSEFFYDSKKDFDERASSFTSWDNFRSSLEMYNRGSREVHDEDDEEEEEDEEDGDDDNNDNDDDEEEAIAGGIADEEDNDEGVVEDNEEEYYDALDTRG</sequence>
<gene>
    <name evidence="1" type="ORF">EJF14_30739</name>
</gene>
<evidence type="ECO:0000313" key="2">
    <source>
        <dbReference type="Proteomes" id="UP000326582"/>
    </source>
</evidence>
<accession>A0ACD0WJP0</accession>
<reference evidence="2" key="1">
    <citation type="journal article" date="2019" name="MBio">
        <title>Comparative genomics for the elucidation of multidrug resistance (MDR) in Candida lusitaniae.</title>
        <authorList>
            <person name="Kannan A."/>
            <person name="Asner S.A."/>
            <person name="Trachsel E."/>
            <person name="Kelly S."/>
            <person name="Parker J."/>
            <person name="Sanglard D."/>
        </authorList>
    </citation>
    <scope>NUCLEOTIDE SEQUENCE [LARGE SCALE GENOMIC DNA]</scope>
    <source>
        <strain evidence="2">P1</strain>
    </source>
</reference>
<proteinExistence type="predicted"/>
<keyword evidence="2" id="KW-1185">Reference proteome</keyword>
<organism evidence="1 2">
    <name type="scientific">Clavispora lusitaniae</name>
    <name type="common">Candida lusitaniae</name>
    <dbReference type="NCBI Taxonomy" id="36911"/>
    <lineage>
        <taxon>Eukaryota</taxon>
        <taxon>Fungi</taxon>
        <taxon>Dikarya</taxon>
        <taxon>Ascomycota</taxon>
        <taxon>Saccharomycotina</taxon>
        <taxon>Pichiomycetes</taxon>
        <taxon>Metschnikowiaceae</taxon>
        <taxon>Clavispora</taxon>
    </lineage>
</organism>
<dbReference type="EMBL" id="CP038486">
    <property type="protein sequence ID" value="QFZ27754.1"/>
    <property type="molecule type" value="Genomic_DNA"/>
</dbReference>
<evidence type="ECO:0000313" key="1">
    <source>
        <dbReference type="EMBL" id="QFZ27754.1"/>
    </source>
</evidence>